<feature type="domain" description="RZ-type" evidence="8">
    <location>
        <begin position="1745"/>
        <end position="1814"/>
    </location>
</feature>
<dbReference type="GO" id="GO:0031380">
    <property type="term" value="C:nuclear RNA-directed RNA polymerase complex"/>
    <property type="evidence" value="ECO:0007669"/>
    <property type="project" value="TreeGrafter"/>
</dbReference>
<dbReference type="InterPro" id="IPR047187">
    <property type="entry name" value="SF1_C_Upf1"/>
</dbReference>
<evidence type="ECO:0000256" key="6">
    <source>
        <dbReference type="ARBA" id="ARBA00022859"/>
    </source>
</evidence>
<dbReference type="Pfam" id="PF13087">
    <property type="entry name" value="AAA_12"/>
    <property type="match status" value="1"/>
</dbReference>
<dbReference type="InterPro" id="IPR041677">
    <property type="entry name" value="DNA2/NAM7_AAA_11"/>
</dbReference>
<dbReference type="EnsemblMetazoa" id="G16010.1">
    <property type="protein sequence ID" value="G16010.1:cds"/>
    <property type="gene ID" value="G16010"/>
</dbReference>
<evidence type="ECO:0000256" key="3">
    <source>
        <dbReference type="ARBA" id="ARBA00022723"/>
    </source>
</evidence>
<dbReference type="FunFam" id="3.40.50.300:FF:002692">
    <property type="entry name" value="Zinc finger, NFX1-type-containing 1"/>
    <property type="match status" value="1"/>
</dbReference>
<evidence type="ECO:0000259" key="8">
    <source>
        <dbReference type="PROSITE" id="PS51981"/>
    </source>
</evidence>
<evidence type="ECO:0000313" key="10">
    <source>
        <dbReference type="Proteomes" id="UP000005408"/>
    </source>
</evidence>
<dbReference type="CDD" id="cd06008">
    <property type="entry name" value="NF-X1-zinc-finger"/>
    <property type="match status" value="1"/>
</dbReference>
<protein>
    <recommendedName>
        <fullName evidence="8">RZ-type domain-containing protein</fullName>
    </recommendedName>
</protein>
<evidence type="ECO:0000256" key="4">
    <source>
        <dbReference type="ARBA" id="ARBA00022771"/>
    </source>
</evidence>
<dbReference type="SUPFAM" id="SSF52540">
    <property type="entry name" value="P-loop containing nucleoside triphosphate hydrolases"/>
    <property type="match status" value="1"/>
</dbReference>
<dbReference type="FunFam" id="3.40.50.300:FF:000742">
    <property type="entry name" value="NFX1-type zinc finger-containing protein 1"/>
    <property type="match status" value="1"/>
</dbReference>
<evidence type="ECO:0000256" key="2">
    <source>
        <dbReference type="ARBA" id="ARBA00022490"/>
    </source>
</evidence>
<keyword evidence="10" id="KW-1185">Reference proteome</keyword>
<dbReference type="InterPro" id="IPR041679">
    <property type="entry name" value="DNA2/NAM7-like_C"/>
</dbReference>
<evidence type="ECO:0000313" key="9">
    <source>
        <dbReference type="EnsemblMetazoa" id="G16010.1:cds"/>
    </source>
</evidence>
<dbReference type="GO" id="GO:0008270">
    <property type="term" value="F:zinc ion binding"/>
    <property type="evidence" value="ECO:0007669"/>
    <property type="project" value="UniProtKB-KW"/>
</dbReference>
<evidence type="ECO:0000256" key="5">
    <source>
        <dbReference type="ARBA" id="ARBA00022833"/>
    </source>
</evidence>
<feature type="region of interest" description="Disordered" evidence="7">
    <location>
        <begin position="1"/>
        <end position="24"/>
    </location>
</feature>
<name>A0A8W8IV56_MAGGI</name>
<dbReference type="Pfam" id="PF25396">
    <property type="entry name" value="ZNFX1"/>
    <property type="match status" value="1"/>
</dbReference>
<keyword evidence="2" id="KW-0963">Cytoplasm</keyword>
<dbReference type="GO" id="GO:0004386">
    <property type="term" value="F:helicase activity"/>
    <property type="evidence" value="ECO:0007669"/>
    <property type="project" value="InterPro"/>
</dbReference>
<feature type="compositionally biased region" description="Basic and acidic residues" evidence="7">
    <location>
        <begin position="204"/>
        <end position="220"/>
    </location>
</feature>
<dbReference type="GO" id="GO:0005737">
    <property type="term" value="C:cytoplasm"/>
    <property type="evidence" value="ECO:0007669"/>
    <property type="project" value="UniProtKB-SubCell"/>
</dbReference>
<dbReference type="GO" id="GO:0002376">
    <property type="term" value="P:immune system process"/>
    <property type="evidence" value="ECO:0007669"/>
    <property type="project" value="UniProtKB-KW"/>
</dbReference>
<dbReference type="Pfam" id="PF20173">
    <property type="entry name" value="ZnF_RZ-type"/>
    <property type="match status" value="1"/>
</dbReference>
<dbReference type="Proteomes" id="UP000005408">
    <property type="component" value="Unassembled WGS sequence"/>
</dbReference>
<dbReference type="PANTHER" id="PTHR10887:SF341">
    <property type="entry name" value="NFX1-TYPE ZINC FINGER-CONTAINING PROTEIN 1"/>
    <property type="match status" value="1"/>
</dbReference>
<dbReference type="PANTHER" id="PTHR10887">
    <property type="entry name" value="DNA2/NAM7 HELICASE FAMILY"/>
    <property type="match status" value="1"/>
</dbReference>
<feature type="region of interest" description="Disordered" evidence="7">
    <location>
        <begin position="194"/>
        <end position="220"/>
    </location>
</feature>
<dbReference type="InterPro" id="IPR045055">
    <property type="entry name" value="DNA2/NAM7-like"/>
</dbReference>
<keyword evidence="5" id="KW-0862">Zinc</keyword>
<dbReference type="GO" id="GO:0031048">
    <property type="term" value="P:regulatory ncRNA-mediated heterochromatin formation"/>
    <property type="evidence" value="ECO:0007669"/>
    <property type="project" value="TreeGrafter"/>
</dbReference>
<reference evidence="9" key="1">
    <citation type="submission" date="2022-08" db="UniProtKB">
        <authorList>
            <consortium name="EnsemblMetazoa"/>
        </authorList>
    </citation>
    <scope>IDENTIFICATION</scope>
    <source>
        <strain evidence="9">05x7-T-G4-1.051#20</strain>
    </source>
</reference>
<evidence type="ECO:0000256" key="1">
    <source>
        <dbReference type="ARBA" id="ARBA00004496"/>
    </source>
</evidence>
<dbReference type="PROSITE" id="PS51981">
    <property type="entry name" value="ZF_RZ"/>
    <property type="match status" value="1"/>
</dbReference>
<evidence type="ECO:0000256" key="7">
    <source>
        <dbReference type="SAM" id="MobiDB-lite"/>
    </source>
</evidence>
<keyword evidence="3" id="KW-0479">Metal-binding</keyword>
<organism evidence="9 10">
    <name type="scientific">Magallana gigas</name>
    <name type="common">Pacific oyster</name>
    <name type="synonym">Crassostrea gigas</name>
    <dbReference type="NCBI Taxonomy" id="29159"/>
    <lineage>
        <taxon>Eukaryota</taxon>
        <taxon>Metazoa</taxon>
        <taxon>Spiralia</taxon>
        <taxon>Lophotrochozoa</taxon>
        <taxon>Mollusca</taxon>
        <taxon>Bivalvia</taxon>
        <taxon>Autobranchia</taxon>
        <taxon>Pteriomorphia</taxon>
        <taxon>Ostreida</taxon>
        <taxon>Ostreoidea</taxon>
        <taxon>Ostreidae</taxon>
        <taxon>Magallana</taxon>
    </lineage>
</organism>
<comment type="subcellular location">
    <subcellularLocation>
        <location evidence="1">Cytoplasm</location>
    </subcellularLocation>
</comment>
<keyword evidence="4" id="KW-0863">Zinc-finger</keyword>
<dbReference type="CDD" id="cd18808">
    <property type="entry name" value="SF1_C_Upf1"/>
    <property type="match status" value="1"/>
</dbReference>
<accession>A0A8W8IV56</accession>
<sequence length="1831" mass="211998">MIRREGRWGSGGRGRRPGGATAKIEGRPMGSWKLRCGFRRLQELKTKHANEVLTTLSSPETRFKEALEDESHDSNMTALILRCIAKALECESQRQGTIILLTTIENSRFPKCNLLEFLHGIVENDYEIMEYQESVEDAITLFIALGQNLPHSSTLFGLFVTIELVINKLKSRQLLDRSLEQEFKTCKEIKEGIMKQKPRKQNRERRMERDDEREPDNDFRDINVFPQSVDVAAGVDHNPFLRRNKEKGGYRDLDHYLDIQFRLLREDFISPLRDGIQEYIEALNNTGQVKRLQDLRIYKNVQIISPICDKSGLSYRICFDVDNLKFVRWESSKRLIFGSLVCLSRDGFRTMLFASVSNREVKLISKGIVDLKFEKTHEEMAALPRDARFVMAETTAYFEAYKHVLHGLQNMRRIPFEKYIVRCETDVIKPPRFLLRRNITYDLRPLVDDDIVLQGEKKLRKVGISISHEPNYNFSPLSAKCANIRIMDFEKWPSATQLNLDGSQYKAVQRALTNEFVITQGPPGTGKTYIGLKIVRALLHNYKVWNTNLNGAVEHKPMLIVCYTNHALDQFLEGIIECYNGDILRVGGRSSSEVLKQYNISTYRMKMRQSKEIDRHISREARRINWALKQIREVINDTAQKIEFAEREIIHEDYLQPFMGNYYNELVQGVEHYVQIQNPKISLKRIKKSSAIVEWLGYGTILQIEHGVVEFPLEQIRRDVDEDGDLIDELPGEQVEQVDVVDDVDRMVEMRQIDDEDDIDLDFPDNHGLPVDLERTFSRVQIKAKAVALNVSEFENADDQGEGWQIDRKQKKKMKVKLRKELRSTNRMTEQEFLNLQRMEYDIWGLTEKDKWRLYRYWTHKFCCSYRDQIRGKEAEYEQSATRLREIQMQEDQQIMRLATVIGMTTTGAARYQSVLQEIGPKVVVVEEAAEVLEAHILTTLSQDCEHLILIGDHKQLKPNPTVYRLAKDYNLDVSMFERMVKNGMECDCLKYQHRMRPEISKMMRIIYPELEDHEIVRRYPDIKGISHNFFFIHHDYLESNEVEQKSHSNLYEAEYIVALCRYLKLQGYKAEQITILTLYSGQLFQLKKLMPKNEFCGTKITVVDNFQGEENDIILLSLVRSNDEGRIGFLKIENRVCVSLSRAKHGFYVIGNFNLMSDNSDLWRKVVKHAKQENLFAEGLQLYCQNHPNDDGIYATMPEDFKKAPEGGCMKPCEYRLPCGHTCSLVCHVIDPGHKKAKCRKPCQKRICDNKDHRCDKMCYQQCGECLTPVAKTLPCRHTQQVPCSSQPHEVKCMGKCTKYLPCGHACQNICGERHTEICKQPVRGKFKCGHVGNILCFKVDSAICTYPCDDVLSCEHPCRGSCGECFNGKLHVGCKERCNRTLVCGHICPDNCSKCPPCMKPCENRCVHSRCMQSCRELCVQCVEKCNWTCRHYKCTKRCFEPCNRPRCNKPCLKLLKCNHRCIGLCGEPCPKKCRICNREDVTDIFFGTEDEDNARFVELEDCGHVFEVTGLDHYIDNFGKGDGKDVSVKLIECPRCKTPIRQNLRYGNDVKKTVLDVENVKKKIIGDRQRIKEMRNEIPDQISTLSSKNQSDAKAIRKVFDMLFETNVDENTLVAMTNQIEILKAINKIEEDWEKKMRNKDKCLEDLKSFRKWIIVPRKYFTEQELADAEDEIVRLQSFRRYIVCIDRLESRGVQTVTKFENLKKVENMLSKGKKLNDDEKEYLKNVLAALEKNFPASGLGVSEEERIEIVRAMPESKGRWFKCPNGHIYMIGDCGGATMESRCPECNATIGGSSHRLRDDNQFAGEMDGAQFPAWSEQANLLNYQGI</sequence>
<dbReference type="Gene3D" id="3.40.50.300">
    <property type="entry name" value="P-loop containing nucleotide triphosphate hydrolases"/>
    <property type="match status" value="3"/>
</dbReference>
<dbReference type="Pfam" id="PF13086">
    <property type="entry name" value="AAA_11"/>
    <property type="match status" value="2"/>
</dbReference>
<dbReference type="InterPro" id="IPR046439">
    <property type="entry name" value="ZF_RZ_dom"/>
</dbReference>
<proteinExistence type="predicted"/>
<dbReference type="InterPro" id="IPR027417">
    <property type="entry name" value="P-loop_NTPase"/>
</dbReference>
<keyword evidence="6" id="KW-0391">Immunity</keyword>
<dbReference type="InterPro" id="IPR057373">
    <property type="entry name" value="ZNFX1"/>
</dbReference>